<dbReference type="InterPro" id="IPR029044">
    <property type="entry name" value="Nucleotide-diphossugar_trans"/>
</dbReference>
<evidence type="ECO:0000256" key="11">
    <source>
        <dbReference type="ARBA" id="ARBA00023136"/>
    </source>
</evidence>
<reference evidence="14" key="1">
    <citation type="submission" date="2021-03" db="EMBL/GenBank/DDBJ databases">
        <authorList>
            <person name="Jaffe A."/>
        </authorList>
    </citation>
    <scope>NUCLEOTIDE SEQUENCE</scope>
    <source>
        <strain evidence="14">RIFCSPLOWO2_01_FULL_AR10_48_17</strain>
    </source>
</reference>
<evidence type="ECO:0000256" key="5">
    <source>
        <dbReference type="ARBA" id="ARBA00022676"/>
    </source>
</evidence>
<evidence type="ECO:0000256" key="9">
    <source>
        <dbReference type="ARBA" id="ARBA00022968"/>
    </source>
</evidence>
<keyword evidence="5" id="KW-0328">Glycosyltransferase</keyword>
<comment type="pathway">
    <text evidence="2">Protein modification; protein glycosylation.</text>
</comment>
<dbReference type="Gene3D" id="3.90.550.10">
    <property type="entry name" value="Spore Coat Polysaccharide Biosynthesis Protein SpsA, Chain A"/>
    <property type="match status" value="1"/>
</dbReference>
<evidence type="ECO:0000256" key="4">
    <source>
        <dbReference type="ARBA" id="ARBA00012583"/>
    </source>
</evidence>
<gene>
    <name evidence="14" type="ORF">J4215_02245</name>
</gene>
<evidence type="ECO:0000256" key="8">
    <source>
        <dbReference type="ARBA" id="ARBA00022824"/>
    </source>
</evidence>
<dbReference type="Pfam" id="PF00535">
    <property type="entry name" value="Glycos_transf_2"/>
    <property type="match status" value="1"/>
</dbReference>
<keyword evidence="11" id="KW-0472">Membrane</keyword>
<protein>
    <recommendedName>
        <fullName evidence="4">dolichyl-phosphate beta-glucosyltransferase</fullName>
        <ecNumber evidence="4">2.4.1.117</ecNumber>
    </recommendedName>
</protein>
<comment type="catalytic activity">
    <reaction evidence="12">
        <text>a di-trans,poly-cis-dolichyl phosphate + UDP-alpha-D-glucose = a di-trans,poly-cis-dolichyl beta-D-glucosyl phosphate + UDP</text>
        <dbReference type="Rhea" id="RHEA:15401"/>
        <dbReference type="Rhea" id="RHEA-COMP:19498"/>
        <dbReference type="Rhea" id="RHEA-COMP:19502"/>
        <dbReference type="ChEBI" id="CHEBI:57525"/>
        <dbReference type="ChEBI" id="CHEBI:57683"/>
        <dbReference type="ChEBI" id="CHEBI:58223"/>
        <dbReference type="ChEBI" id="CHEBI:58885"/>
        <dbReference type="EC" id="2.4.1.117"/>
    </reaction>
    <physiologicalReaction direction="left-to-right" evidence="12">
        <dbReference type="Rhea" id="RHEA:15402"/>
    </physiologicalReaction>
</comment>
<reference evidence="14" key="2">
    <citation type="submission" date="2021-05" db="EMBL/GenBank/DDBJ databases">
        <title>Protein family content uncovers lineage relationships and bacterial pathway maintenance mechanisms in DPANN archaea.</title>
        <authorList>
            <person name="Castelle C.J."/>
            <person name="Meheust R."/>
            <person name="Jaffe A.L."/>
            <person name="Seitz K."/>
            <person name="Gong X."/>
            <person name="Baker B.J."/>
            <person name="Banfield J.F."/>
        </authorList>
    </citation>
    <scope>NUCLEOTIDE SEQUENCE</scope>
    <source>
        <strain evidence="14">RIFCSPLOWO2_01_FULL_AR10_48_17</strain>
    </source>
</reference>
<evidence type="ECO:0000313" key="15">
    <source>
        <dbReference type="Proteomes" id="UP000675968"/>
    </source>
</evidence>
<name>A0A8T4L9H1_9ARCH</name>
<organism evidence="14 15">
    <name type="scientific">Candidatus Iainarchaeum sp</name>
    <dbReference type="NCBI Taxonomy" id="3101447"/>
    <lineage>
        <taxon>Archaea</taxon>
        <taxon>Candidatus Iainarchaeota</taxon>
        <taxon>Candidatus Iainarchaeia</taxon>
        <taxon>Candidatus Iainarchaeales</taxon>
        <taxon>Candidatus Iainarchaeaceae</taxon>
        <taxon>Candidatus Iainarchaeum</taxon>
    </lineage>
</organism>
<comment type="subcellular location">
    <subcellularLocation>
        <location evidence="1">Endoplasmic reticulum membrane</location>
        <topology evidence="1">Single-pass membrane protein</topology>
    </subcellularLocation>
</comment>
<evidence type="ECO:0000256" key="1">
    <source>
        <dbReference type="ARBA" id="ARBA00004389"/>
    </source>
</evidence>
<dbReference type="GO" id="GO:0006487">
    <property type="term" value="P:protein N-linked glycosylation"/>
    <property type="evidence" value="ECO:0007669"/>
    <property type="project" value="TreeGrafter"/>
</dbReference>
<dbReference type="PANTHER" id="PTHR10859">
    <property type="entry name" value="GLYCOSYL TRANSFERASE"/>
    <property type="match status" value="1"/>
</dbReference>
<dbReference type="EC" id="2.4.1.117" evidence="4"/>
<dbReference type="SUPFAM" id="SSF53448">
    <property type="entry name" value="Nucleotide-diphospho-sugar transferases"/>
    <property type="match status" value="1"/>
</dbReference>
<proteinExistence type="inferred from homology"/>
<evidence type="ECO:0000256" key="10">
    <source>
        <dbReference type="ARBA" id="ARBA00022989"/>
    </source>
</evidence>
<evidence type="ECO:0000256" key="12">
    <source>
        <dbReference type="ARBA" id="ARBA00045097"/>
    </source>
</evidence>
<evidence type="ECO:0000256" key="6">
    <source>
        <dbReference type="ARBA" id="ARBA00022679"/>
    </source>
</evidence>
<dbReference type="AlphaFoldDB" id="A0A8T4L9H1"/>
<keyword evidence="6" id="KW-0808">Transferase</keyword>
<sequence length="239" mass="26962">MISIIIPAYNEELRIEATVMDYHDFFFSKSDPFEIIVVSNNCSDKTPLIVAALSEKYPEIRLINIPEKIGKGGAVKEGILKARGDWVGFTDADNATKPKEFYKIFSAATKSQCIAMGSRAVKGAKVLRQPTYRKYLGRGFNAIVRFLFKLPFRDTQCGAKIFPKEAAAQVFKNVKSNGWEFDVELLYEAKKAGYKIVEVAVLWVDSGETKIKPMTIPHMFFGLIKMRLEKNKSGKKNDD</sequence>
<keyword evidence="10" id="KW-1133">Transmembrane helix</keyword>
<dbReference type="InterPro" id="IPR001173">
    <property type="entry name" value="Glyco_trans_2-like"/>
</dbReference>
<comment type="similarity">
    <text evidence="3">Belongs to the glycosyltransferase 2 family.</text>
</comment>
<evidence type="ECO:0000256" key="3">
    <source>
        <dbReference type="ARBA" id="ARBA00006739"/>
    </source>
</evidence>
<dbReference type="GO" id="GO:0004581">
    <property type="term" value="F:dolichyl-phosphate beta-glucosyltransferase activity"/>
    <property type="evidence" value="ECO:0007669"/>
    <property type="project" value="UniProtKB-EC"/>
</dbReference>
<dbReference type="Proteomes" id="UP000675968">
    <property type="component" value="Unassembled WGS sequence"/>
</dbReference>
<evidence type="ECO:0000256" key="2">
    <source>
        <dbReference type="ARBA" id="ARBA00004922"/>
    </source>
</evidence>
<comment type="caution">
    <text evidence="14">The sequence shown here is derived from an EMBL/GenBank/DDBJ whole genome shotgun (WGS) entry which is preliminary data.</text>
</comment>
<evidence type="ECO:0000259" key="13">
    <source>
        <dbReference type="Pfam" id="PF00535"/>
    </source>
</evidence>
<evidence type="ECO:0000313" key="14">
    <source>
        <dbReference type="EMBL" id="MBS3061380.1"/>
    </source>
</evidence>
<accession>A0A8T4L9H1</accession>
<evidence type="ECO:0000256" key="7">
    <source>
        <dbReference type="ARBA" id="ARBA00022692"/>
    </source>
</evidence>
<dbReference type="EMBL" id="JAGVWC010000009">
    <property type="protein sequence ID" value="MBS3061380.1"/>
    <property type="molecule type" value="Genomic_DNA"/>
</dbReference>
<keyword evidence="9" id="KW-0735">Signal-anchor</keyword>
<keyword evidence="7" id="KW-0812">Transmembrane</keyword>
<feature type="domain" description="Glycosyltransferase 2-like" evidence="13">
    <location>
        <begin position="3"/>
        <end position="169"/>
    </location>
</feature>
<keyword evidence="8" id="KW-0256">Endoplasmic reticulum</keyword>
<dbReference type="PANTHER" id="PTHR10859:SF91">
    <property type="entry name" value="DOLICHYL-PHOSPHATE BETA-GLUCOSYLTRANSFERASE"/>
    <property type="match status" value="1"/>
</dbReference>
<dbReference type="CDD" id="cd04188">
    <property type="entry name" value="DPG_synthase"/>
    <property type="match status" value="1"/>
</dbReference>
<dbReference type="InterPro" id="IPR035518">
    <property type="entry name" value="DPG_synthase"/>
</dbReference>